<keyword evidence="5" id="KW-0804">Transcription</keyword>
<dbReference type="InterPro" id="IPR014756">
    <property type="entry name" value="Ig_E-set"/>
</dbReference>
<dbReference type="PANTHER" id="PTHR10665">
    <property type="entry name" value="RECOMBINING BINDING PROTEIN SUPPRESSOR OF HAIRLESS"/>
    <property type="match status" value="1"/>
</dbReference>
<evidence type="ECO:0000256" key="4">
    <source>
        <dbReference type="ARBA" id="ARBA00023125"/>
    </source>
</evidence>
<evidence type="ECO:0000256" key="2">
    <source>
        <dbReference type="ARBA" id="ARBA00009704"/>
    </source>
</evidence>
<dbReference type="SMART" id="SM01267">
    <property type="entry name" value="LAG1_DNAbind"/>
    <property type="match status" value="1"/>
</dbReference>
<name>A0A0N4ULV8_DRAME</name>
<feature type="transmembrane region" description="Helical" evidence="7">
    <location>
        <begin position="190"/>
        <end position="211"/>
    </location>
</feature>
<dbReference type="InterPro" id="IPR038007">
    <property type="entry name" value="RBP-Jkappa_IPT"/>
</dbReference>
<keyword evidence="4" id="KW-0238">DNA-binding</keyword>
<dbReference type="GO" id="GO:0001228">
    <property type="term" value="F:DNA-binding transcription activator activity, RNA polymerase II-specific"/>
    <property type="evidence" value="ECO:0007669"/>
    <property type="project" value="InterPro"/>
</dbReference>
<dbReference type="SUPFAM" id="SSF110217">
    <property type="entry name" value="DNA-binding protein LAG-1 (CSL)"/>
    <property type="match status" value="1"/>
</dbReference>
<dbReference type="SUPFAM" id="SSF81296">
    <property type="entry name" value="E set domains"/>
    <property type="match status" value="1"/>
</dbReference>
<dbReference type="Proteomes" id="UP000274756">
    <property type="component" value="Unassembled WGS sequence"/>
</dbReference>
<dbReference type="Gene3D" id="2.80.10.50">
    <property type="match status" value="1"/>
</dbReference>
<keyword evidence="6" id="KW-0539">Nucleus</keyword>
<evidence type="ECO:0000256" key="7">
    <source>
        <dbReference type="SAM" id="Phobius"/>
    </source>
</evidence>
<feature type="domain" description="Beta-trefoil DNA-binding" evidence="9">
    <location>
        <begin position="149"/>
        <end position="319"/>
    </location>
</feature>
<dbReference type="GO" id="GO:0000978">
    <property type="term" value="F:RNA polymerase II cis-regulatory region sequence-specific DNA binding"/>
    <property type="evidence" value="ECO:0007669"/>
    <property type="project" value="InterPro"/>
</dbReference>
<accession>A0A0N4ULV8</accession>
<evidence type="ECO:0000256" key="1">
    <source>
        <dbReference type="ARBA" id="ARBA00004123"/>
    </source>
</evidence>
<evidence type="ECO:0000256" key="5">
    <source>
        <dbReference type="ARBA" id="ARBA00023163"/>
    </source>
</evidence>
<dbReference type="InterPro" id="IPR036358">
    <property type="entry name" value="BTD_sf"/>
</dbReference>
<dbReference type="Proteomes" id="UP000038040">
    <property type="component" value="Unplaced"/>
</dbReference>
<keyword evidence="7" id="KW-1133">Transmembrane helix</keyword>
<keyword evidence="7" id="KW-0472">Membrane</keyword>
<keyword evidence="12" id="KW-1185">Reference proteome</keyword>
<comment type="similarity">
    <text evidence="2">Belongs to the Su(H) family.</text>
</comment>
<dbReference type="Pfam" id="PF20144">
    <property type="entry name" value="TIG_SUH"/>
    <property type="match status" value="1"/>
</dbReference>
<comment type="subcellular location">
    <subcellularLocation>
        <location evidence="1">Nucleus</location>
    </subcellularLocation>
</comment>
<dbReference type="InterPro" id="IPR015350">
    <property type="entry name" value="Beta-trefoil_DNA-bd_dom"/>
</dbReference>
<evidence type="ECO:0000313" key="12">
    <source>
        <dbReference type="Proteomes" id="UP000274756"/>
    </source>
</evidence>
<protein>
    <submittedName>
        <fullName evidence="13">Suppressor of hairless protein</fullName>
    </submittedName>
</protein>
<dbReference type="STRING" id="318479.A0A0N4ULV8"/>
<sequence length="455" mass="51741">MVEKTFLRFFCPPPCIYLYGDGWKRKKRITEDLYRRFKECQKQNGIQESDPDTEHVNEIRSAELCAFIGIGAPSEQEKQALDFSSNKDYCAAKTLYISDADKRKYFELSVQFFYGSGQEIGIFSSQRIKVISKPSKKKQSMKNIDSKYLCIASGTKVALFNRLRSQTVSTRYLHVENGGFHASSTKWGAFTIHLSILFIILIYFFLLNKIFSVDDDPHVVDAENFNVRDGFIHYGALVKLVDSVSGIALPRLRIRKVDKQHVILDANSCEEPVSQLHKCAFQMLDSDLVYLCLSHDKIIQHQATLVDANRHQISDGASWTIISTDKAEYCFYEAMGPVRQPITPVPIVSGLELYGEGDLARVDITGSNFRANLKIWFGTTPVDTVYRSEEMIGCLVPSLSTVFPNWNTYGNEPLSVPLSLVRDDGVIYATNMTFTYKAETNRLRNRRFANPLRSE</sequence>
<evidence type="ECO:0000313" key="10">
    <source>
        <dbReference type="EMBL" id="VDN52704.1"/>
    </source>
</evidence>
<evidence type="ECO:0000256" key="3">
    <source>
        <dbReference type="ARBA" id="ARBA00023015"/>
    </source>
</evidence>
<dbReference type="InterPro" id="IPR008967">
    <property type="entry name" value="p53-like_TF_DNA-bd_sf"/>
</dbReference>
<dbReference type="WBParaSite" id="DME_0000880101-mRNA-1">
    <property type="protein sequence ID" value="DME_0000880101-mRNA-1"/>
    <property type="gene ID" value="DME_0000880101"/>
</dbReference>
<dbReference type="InterPro" id="IPR037095">
    <property type="entry name" value="RBP-J/Cbf11_DNA-bd_sf"/>
</dbReference>
<dbReference type="Gene3D" id="2.60.40.10">
    <property type="entry name" value="Immunoglobulins"/>
    <property type="match status" value="1"/>
</dbReference>
<dbReference type="SMART" id="SM01268">
    <property type="entry name" value="BTD"/>
    <property type="match status" value="1"/>
</dbReference>
<dbReference type="OrthoDB" id="5600360at2759"/>
<reference evidence="13" key="1">
    <citation type="submission" date="2017-02" db="UniProtKB">
        <authorList>
            <consortium name="WormBaseParasite"/>
        </authorList>
    </citation>
    <scope>IDENTIFICATION</scope>
</reference>
<dbReference type="SUPFAM" id="SSF49417">
    <property type="entry name" value="p53-like transcription factors"/>
    <property type="match status" value="1"/>
</dbReference>
<evidence type="ECO:0000313" key="13">
    <source>
        <dbReference type="WBParaSite" id="DME_0000880101-mRNA-1"/>
    </source>
</evidence>
<dbReference type="GO" id="GO:0005634">
    <property type="term" value="C:nucleus"/>
    <property type="evidence" value="ECO:0007669"/>
    <property type="project" value="UniProtKB-SubCell"/>
</dbReference>
<feature type="domain" description="RBP-J/Cbf11/Cbf12 DNA binding" evidence="8">
    <location>
        <begin position="5"/>
        <end position="145"/>
    </location>
</feature>
<keyword evidence="3" id="KW-0805">Transcription regulation</keyword>
<dbReference type="Pfam" id="PF09270">
    <property type="entry name" value="BTD"/>
    <property type="match status" value="1"/>
</dbReference>
<proteinExistence type="inferred from homology"/>
<dbReference type="InterPro" id="IPR013783">
    <property type="entry name" value="Ig-like_fold"/>
</dbReference>
<organism evidence="11 13">
    <name type="scientific">Dracunculus medinensis</name>
    <name type="common">Guinea worm</name>
    <dbReference type="NCBI Taxonomy" id="318479"/>
    <lineage>
        <taxon>Eukaryota</taxon>
        <taxon>Metazoa</taxon>
        <taxon>Ecdysozoa</taxon>
        <taxon>Nematoda</taxon>
        <taxon>Chromadorea</taxon>
        <taxon>Rhabditida</taxon>
        <taxon>Spirurina</taxon>
        <taxon>Dracunculoidea</taxon>
        <taxon>Dracunculidae</taxon>
        <taxon>Dracunculus</taxon>
    </lineage>
</organism>
<evidence type="ECO:0000259" key="9">
    <source>
        <dbReference type="SMART" id="SM01268"/>
    </source>
</evidence>
<dbReference type="Pfam" id="PF09271">
    <property type="entry name" value="LAG1-DNAbind"/>
    <property type="match status" value="1"/>
</dbReference>
<gene>
    <name evidence="10" type="ORF">DME_LOCUS2677</name>
</gene>
<keyword evidence="7" id="KW-0812">Transmembrane</keyword>
<evidence type="ECO:0000259" key="8">
    <source>
        <dbReference type="SMART" id="SM01267"/>
    </source>
</evidence>
<reference evidence="10 12" key="2">
    <citation type="submission" date="2018-11" db="EMBL/GenBank/DDBJ databases">
        <authorList>
            <consortium name="Pathogen Informatics"/>
        </authorList>
    </citation>
    <scope>NUCLEOTIDE SEQUENCE [LARGE SCALE GENOMIC DNA]</scope>
</reference>
<dbReference type="InterPro" id="IPR015351">
    <property type="entry name" value="RBP-J/Cbf11/Cbf12_DNA-bd"/>
</dbReference>
<dbReference type="AlphaFoldDB" id="A0A0N4ULV8"/>
<dbReference type="EMBL" id="UYYG01000074">
    <property type="protein sequence ID" value="VDN52704.1"/>
    <property type="molecule type" value="Genomic_DNA"/>
</dbReference>
<dbReference type="InterPro" id="IPR040159">
    <property type="entry name" value="CLS_fam"/>
</dbReference>
<evidence type="ECO:0000256" key="6">
    <source>
        <dbReference type="ARBA" id="ARBA00023242"/>
    </source>
</evidence>
<evidence type="ECO:0000313" key="11">
    <source>
        <dbReference type="Proteomes" id="UP000038040"/>
    </source>
</evidence>
<dbReference type="Gene3D" id="2.60.40.1450">
    <property type="entry name" value="LAG1, DNA binding domain"/>
    <property type="match status" value="1"/>
</dbReference>